<dbReference type="GO" id="GO:0051301">
    <property type="term" value="P:cell division"/>
    <property type="evidence" value="ECO:0007669"/>
    <property type="project" value="UniProtKB-KW"/>
</dbReference>
<evidence type="ECO:0000313" key="11">
    <source>
        <dbReference type="Proteomes" id="UP000320791"/>
    </source>
</evidence>
<feature type="transmembrane region" description="Helical" evidence="8">
    <location>
        <begin position="7"/>
        <end position="31"/>
    </location>
</feature>
<evidence type="ECO:0000256" key="4">
    <source>
        <dbReference type="ARBA" id="ARBA00022692"/>
    </source>
</evidence>
<keyword evidence="2" id="KW-1003">Cell membrane</keyword>
<dbReference type="AlphaFoldDB" id="A0A5C5URQ3"/>
<evidence type="ECO:0000256" key="7">
    <source>
        <dbReference type="ARBA" id="ARBA00023306"/>
    </source>
</evidence>
<dbReference type="EMBL" id="VOHM01000003">
    <property type="protein sequence ID" value="TWT28678.1"/>
    <property type="molecule type" value="Genomic_DNA"/>
</dbReference>
<comment type="subcellular location">
    <subcellularLocation>
        <location evidence="1">Membrane</location>
    </subcellularLocation>
</comment>
<evidence type="ECO:0000256" key="5">
    <source>
        <dbReference type="ARBA" id="ARBA00022989"/>
    </source>
</evidence>
<dbReference type="PANTHER" id="PTHR37820">
    <property type="entry name" value="CELL DIVISION PROTEIN DIVIB"/>
    <property type="match status" value="1"/>
</dbReference>
<gene>
    <name evidence="10" type="ORF">FRX94_01960</name>
</gene>
<organism evidence="10 11">
    <name type="scientific">Corynebacterium canis</name>
    <dbReference type="NCBI Taxonomy" id="679663"/>
    <lineage>
        <taxon>Bacteria</taxon>
        <taxon>Bacillati</taxon>
        <taxon>Actinomycetota</taxon>
        <taxon>Actinomycetes</taxon>
        <taxon>Mycobacteriales</taxon>
        <taxon>Corynebacteriaceae</taxon>
        <taxon>Corynebacterium</taxon>
    </lineage>
</organism>
<dbReference type="OrthoDB" id="9790760at2"/>
<name>A0A5C5URQ3_9CORY</name>
<dbReference type="InterPro" id="IPR034746">
    <property type="entry name" value="POTRA"/>
</dbReference>
<accession>A0A5C5URQ3</accession>
<evidence type="ECO:0000256" key="8">
    <source>
        <dbReference type="SAM" id="Phobius"/>
    </source>
</evidence>
<dbReference type="GO" id="GO:0005886">
    <property type="term" value="C:plasma membrane"/>
    <property type="evidence" value="ECO:0007669"/>
    <property type="project" value="TreeGrafter"/>
</dbReference>
<keyword evidence="7" id="KW-0131">Cell cycle</keyword>
<evidence type="ECO:0000313" key="10">
    <source>
        <dbReference type="EMBL" id="TWT28678.1"/>
    </source>
</evidence>
<dbReference type="PROSITE" id="PS51779">
    <property type="entry name" value="POTRA"/>
    <property type="match status" value="1"/>
</dbReference>
<sequence length="219" mass="23966">MKRLNRKLLYVIAAVIVIVAAVIAVFFTPLFTVQRFEVHGQSVTSADDVVAATKIREGDVLASVDAHRAANDVATLPWVANATVSRSWPDTIVVDVVERTAVMYVHREDGDHLVDTTGTAFLIDTPPEDSVEIRGTDEDDQKLFGKLSEILDALGDVRGQVEAFEVSGPYEVTLVFDDGRTVVWGAPENNEDKAVATRIVLGREGQHWNVSDPIQVTVK</sequence>
<dbReference type="InterPro" id="IPR013685">
    <property type="entry name" value="POTRA_FtsQ_type"/>
</dbReference>
<keyword evidence="4 8" id="KW-0812">Transmembrane</keyword>
<dbReference type="Gene3D" id="3.10.20.310">
    <property type="entry name" value="membrane protein fhac"/>
    <property type="match status" value="1"/>
</dbReference>
<keyword evidence="6 8" id="KW-0472">Membrane</keyword>
<evidence type="ECO:0000256" key="6">
    <source>
        <dbReference type="ARBA" id="ARBA00023136"/>
    </source>
</evidence>
<keyword evidence="3" id="KW-0132">Cell division</keyword>
<keyword evidence="11" id="KW-1185">Reference proteome</keyword>
<dbReference type="Pfam" id="PF03799">
    <property type="entry name" value="FtsQ_DivIB_C"/>
    <property type="match status" value="1"/>
</dbReference>
<proteinExistence type="predicted"/>
<keyword evidence="5 8" id="KW-1133">Transmembrane helix</keyword>
<dbReference type="RefSeq" id="WP_146323439.1">
    <property type="nucleotide sequence ID" value="NZ_VOHM01000003.1"/>
</dbReference>
<evidence type="ECO:0000256" key="2">
    <source>
        <dbReference type="ARBA" id="ARBA00022475"/>
    </source>
</evidence>
<feature type="domain" description="POTRA" evidence="9">
    <location>
        <begin position="31"/>
        <end position="99"/>
    </location>
</feature>
<evidence type="ECO:0000256" key="3">
    <source>
        <dbReference type="ARBA" id="ARBA00022618"/>
    </source>
</evidence>
<evidence type="ECO:0000259" key="9">
    <source>
        <dbReference type="PROSITE" id="PS51779"/>
    </source>
</evidence>
<comment type="caution">
    <text evidence="10">The sequence shown here is derived from an EMBL/GenBank/DDBJ whole genome shotgun (WGS) entry which is preliminary data.</text>
</comment>
<dbReference type="PANTHER" id="PTHR37820:SF1">
    <property type="entry name" value="CELL DIVISION PROTEIN FTSQ"/>
    <property type="match status" value="1"/>
</dbReference>
<protein>
    <submittedName>
        <fullName evidence="10">FtsQ-type POTRA domain-containing protein</fullName>
    </submittedName>
</protein>
<dbReference type="InterPro" id="IPR050487">
    <property type="entry name" value="FtsQ_DivIB"/>
</dbReference>
<evidence type="ECO:0000256" key="1">
    <source>
        <dbReference type="ARBA" id="ARBA00004370"/>
    </source>
</evidence>
<dbReference type="Pfam" id="PF08478">
    <property type="entry name" value="POTRA_1"/>
    <property type="match status" value="1"/>
</dbReference>
<dbReference type="InterPro" id="IPR005548">
    <property type="entry name" value="Cell_div_FtsQ/DivIB_C"/>
</dbReference>
<reference evidence="10 11" key="1">
    <citation type="submission" date="2019-08" db="EMBL/GenBank/DDBJ databases">
        <authorList>
            <person name="Lei W."/>
        </authorList>
    </citation>
    <scope>NUCLEOTIDE SEQUENCE [LARGE SCALE GENOMIC DNA]</scope>
    <source>
        <strain evidence="10 11">CCUG 58627</strain>
    </source>
</reference>
<dbReference type="Proteomes" id="UP000320791">
    <property type="component" value="Unassembled WGS sequence"/>
</dbReference>